<accession>A0A6P7KI52</accession>
<organism evidence="13 15">
    <name type="scientific">Parambassis ranga</name>
    <name type="common">Indian glassy fish</name>
    <dbReference type="NCBI Taxonomy" id="210632"/>
    <lineage>
        <taxon>Eukaryota</taxon>
        <taxon>Metazoa</taxon>
        <taxon>Chordata</taxon>
        <taxon>Craniata</taxon>
        <taxon>Vertebrata</taxon>
        <taxon>Euteleostomi</taxon>
        <taxon>Actinopterygii</taxon>
        <taxon>Neopterygii</taxon>
        <taxon>Teleostei</taxon>
        <taxon>Neoteleostei</taxon>
        <taxon>Acanthomorphata</taxon>
        <taxon>Ovalentaria</taxon>
        <taxon>Ambassidae</taxon>
        <taxon>Parambassis</taxon>
    </lineage>
</organism>
<dbReference type="Gene3D" id="2.60.40.10">
    <property type="entry name" value="Immunoglobulins"/>
    <property type="match status" value="2"/>
</dbReference>
<name>A0A6P7KI52_9TELE</name>
<sequence>MDDLLVMHPKSILSPNTLDLYLKLLLLLQNVIHNQSLMQHCDLRTAVGRFPNFTSKAGSAFIFRLPVPANQGHVQHYQLSLAEVDGPLPHWMVFQQQTHSLAGLALPVDCGTYQLKVSNTEEDCVGHFYLHILNRMVTDEKNICPKGEMTIWANLLLQLNLVTLNATQRLRLVTTMAEYLRLHHSSVSLLSLRKPFILKQEKLRVCLHGVKQDAIGNSAELLWRLGCQEEGRQTDLAKVLEHSMKAGSLETLVGAPIVGWRVLCPASERQHKIKREKLTPTPNTAQPPTQAQLLHKNLLPLKLELDENMSRVWGKQEPTHTQDIRGNPGISCHMHPEMPDTLLKTNYMQHMCIFSNIYPHRAGVHNGVNVAQYLLLYNSHCHMKQTLALNKSPGCTKQQSVDTFCTVRQPDSIPSLSLTLAPHSVTSMLTREAVDREVFTTHHTLRPHQEETPLWTESNRADHSDSEGQSTVSSQGHIQDHNNAHSSLHNLPSVSHPLSAESDPQLKTLQSLPSSIKLLPAPPDVSPYLMTEPVTQSSDTIQNLPFFPSLMIHEDSSLTTLMGHMTMSELESSLSASFLYSLKPSGTIFTPALPSELEAPQLTNPVYTVESLSSSLIPLLQTFYMSSLGDVRASSYFDLKPEHVQTERTSFMMEIDSFLLTYLTLSHHLPTPTESISVPSVDSMWSVEPIQTLLPGKSLQTDGFSHVSFFVKPTLLSTHPPFLTTLTFTPASDGHFNPAAPSTVQEPHTAPFTLESSFPICGKSVAQDVSSCTPPIGSTSSWNIVQETLAFLSSYSHDETDFYTFLMFDSSRRFFSTVECLSLWPSSILPGDDLETHTTSSTVKTFNQTVDRSSIAIYTSITTSSFAWKEHCVSLEKSLLICQSSAVDSKLIITKGLPTLQISSKSTSLLTSLQAVGFTSYKSSVQSSASISSSLNLPPGVSQSVPALMATVGFPFLFSIPPRTFVDPEDGEADALSLTLHLIDGLPVSVGNWLSLDGLELHGVPLEVDLQFAPQDLLLVARDSQNLSTSLPLNLDLHRSPVDPCHVFTLTAQCSLNFMLRHRHSVELLLRKLSSFFNSSSSDHHLSVVSMTAGSTVVSWYNYSLCEISQIRTAHCHIDQIQSMWLAMSSADGSLNPAFREAMLPEFTISKVGSVRFAHDCLSTSTPLHLTTLAPHLSTNTSLSPTCVSASPPVTLTSQKMDSYQWIAMALLVVCLLILIVLVVAVVLYFCRIQRRSGTVAIWPAGQLVSVQSRDLTAVRPRWPPRLHPELPPPPLRLWIGVSHNEKWQHMSGYEQKFPDKTLQPRHPLY</sequence>
<keyword evidence="7 11" id="KW-0472">Membrane</keyword>
<evidence type="ECO:0000256" key="2">
    <source>
        <dbReference type="ARBA" id="ARBA00004245"/>
    </source>
</evidence>
<evidence type="ECO:0000313" key="14">
    <source>
        <dbReference type="RefSeq" id="XP_028287048.1"/>
    </source>
</evidence>
<dbReference type="GeneID" id="114452117"/>
<dbReference type="SUPFAM" id="SSF49313">
    <property type="entry name" value="Cadherin-like"/>
    <property type="match status" value="1"/>
</dbReference>
<evidence type="ECO:0000256" key="5">
    <source>
        <dbReference type="ARBA" id="ARBA00022692"/>
    </source>
</evidence>
<dbReference type="GO" id="GO:0005856">
    <property type="term" value="C:cytoskeleton"/>
    <property type="evidence" value="ECO:0007669"/>
    <property type="project" value="UniProtKB-SubCell"/>
</dbReference>
<dbReference type="Gene3D" id="3.30.70.1040">
    <property type="entry name" value="Dystroglycan, domain 2"/>
    <property type="match status" value="1"/>
</dbReference>
<dbReference type="PANTHER" id="PTHR21559:SF24">
    <property type="entry name" value="DYSTROGLYCAN 1"/>
    <property type="match status" value="1"/>
</dbReference>
<evidence type="ECO:0000256" key="6">
    <source>
        <dbReference type="ARBA" id="ARBA00022989"/>
    </source>
</evidence>
<evidence type="ECO:0000259" key="12">
    <source>
        <dbReference type="PROSITE" id="PS51699"/>
    </source>
</evidence>
<dbReference type="OrthoDB" id="5990676at2759"/>
<evidence type="ECO:0000256" key="8">
    <source>
        <dbReference type="ARBA" id="ARBA00023180"/>
    </source>
</evidence>
<dbReference type="RefSeq" id="XP_028287048.1">
    <property type="nucleotide sequence ID" value="XM_028431247.1"/>
</dbReference>
<protein>
    <submittedName>
        <fullName evidence="14 15">Uncharacterized protein LOC114452117 isoform X1</fullName>
    </submittedName>
</protein>
<evidence type="ECO:0000256" key="4">
    <source>
        <dbReference type="ARBA" id="ARBA00022490"/>
    </source>
</evidence>
<keyword evidence="8" id="KW-0325">Glycoprotein</keyword>
<dbReference type="GO" id="GO:0021675">
    <property type="term" value="P:nerve development"/>
    <property type="evidence" value="ECO:0007669"/>
    <property type="project" value="TreeGrafter"/>
</dbReference>
<dbReference type="InterPro" id="IPR015919">
    <property type="entry name" value="Cadherin-like_sf"/>
</dbReference>
<comment type="subcellular location">
    <subcellularLocation>
        <location evidence="1">Cell membrane</location>
        <topology evidence="1">Single-pass membrane protein</topology>
    </subcellularLocation>
    <subcellularLocation>
        <location evidence="2">Cytoplasm</location>
        <location evidence="2">Cytoskeleton</location>
    </subcellularLocation>
</comment>
<evidence type="ECO:0000313" key="13">
    <source>
        <dbReference type="Proteomes" id="UP000515145"/>
    </source>
</evidence>
<dbReference type="Proteomes" id="UP000515145">
    <property type="component" value="Chromosome 2"/>
</dbReference>
<proteinExistence type="predicted"/>
<dbReference type="RefSeq" id="XP_028287056.1">
    <property type="nucleotide sequence ID" value="XM_028431255.1"/>
</dbReference>
<feature type="domain" description="Peptidase S72" evidence="12">
    <location>
        <begin position="1043"/>
        <end position="1159"/>
    </location>
</feature>
<reference evidence="14 15" key="1">
    <citation type="submission" date="2025-04" db="UniProtKB">
        <authorList>
            <consortium name="RefSeq"/>
        </authorList>
    </citation>
    <scope>IDENTIFICATION</scope>
</reference>
<evidence type="ECO:0000256" key="1">
    <source>
        <dbReference type="ARBA" id="ARBA00004162"/>
    </source>
</evidence>
<dbReference type="GO" id="GO:0002009">
    <property type="term" value="P:morphogenesis of an epithelium"/>
    <property type="evidence" value="ECO:0007669"/>
    <property type="project" value="TreeGrafter"/>
</dbReference>
<dbReference type="PROSITE" id="PS51699">
    <property type="entry name" value="SEA_DG"/>
    <property type="match status" value="1"/>
</dbReference>
<feature type="region of interest" description="Disordered" evidence="10">
    <location>
        <begin position="442"/>
        <end position="505"/>
    </location>
</feature>
<dbReference type="GO" id="GO:0042383">
    <property type="term" value="C:sarcolemma"/>
    <property type="evidence" value="ECO:0007669"/>
    <property type="project" value="TreeGrafter"/>
</dbReference>
<keyword evidence="6 11" id="KW-1133">Transmembrane helix</keyword>
<gene>
    <name evidence="14 15" type="primary">LOC114452117</name>
</gene>
<dbReference type="SUPFAM" id="SSF111006">
    <property type="entry name" value="Dystroglycan, domain 2"/>
    <property type="match status" value="1"/>
</dbReference>
<evidence type="ECO:0000256" key="11">
    <source>
        <dbReference type="SAM" id="Phobius"/>
    </source>
</evidence>
<dbReference type="InterPro" id="IPR027468">
    <property type="entry name" value="Alpha-dystroglycan_domain_2"/>
</dbReference>
<dbReference type="InterPro" id="IPR008465">
    <property type="entry name" value="DAG1_C"/>
</dbReference>
<keyword evidence="5 11" id="KW-0812">Transmembrane</keyword>
<dbReference type="GO" id="GO:0016203">
    <property type="term" value="P:muscle attachment"/>
    <property type="evidence" value="ECO:0007669"/>
    <property type="project" value="TreeGrafter"/>
</dbReference>
<dbReference type="InterPro" id="IPR013783">
    <property type="entry name" value="Ig-like_fold"/>
</dbReference>
<evidence type="ECO:0000313" key="15">
    <source>
        <dbReference type="RefSeq" id="XP_028287056.1"/>
    </source>
</evidence>
<evidence type="ECO:0000256" key="3">
    <source>
        <dbReference type="ARBA" id="ARBA00022475"/>
    </source>
</evidence>
<keyword evidence="4" id="KW-0963">Cytoplasm</keyword>
<evidence type="ECO:0000256" key="9">
    <source>
        <dbReference type="ARBA" id="ARBA00023212"/>
    </source>
</evidence>
<dbReference type="GO" id="GO:0007411">
    <property type="term" value="P:axon guidance"/>
    <property type="evidence" value="ECO:0007669"/>
    <property type="project" value="TreeGrafter"/>
</dbReference>
<dbReference type="GO" id="GO:0005509">
    <property type="term" value="F:calcium ion binding"/>
    <property type="evidence" value="ECO:0007669"/>
    <property type="project" value="InterPro"/>
</dbReference>
<keyword evidence="9" id="KW-0206">Cytoskeleton</keyword>
<feature type="compositionally biased region" description="Polar residues" evidence="10">
    <location>
        <begin position="484"/>
        <end position="493"/>
    </location>
</feature>
<feature type="transmembrane region" description="Helical" evidence="11">
    <location>
        <begin position="1206"/>
        <end position="1230"/>
    </location>
</feature>
<keyword evidence="3" id="KW-1003">Cell membrane</keyword>
<dbReference type="InterPro" id="IPR030398">
    <property type="entry name" value="SEA_DG_dom"/>
</dbReference>
<dbReference type="GO" id="GO:0043236">
    <property type="term" value="F:laminin binding"/>
    <property type="evidence" value="ECO:0007669"/>
    <property type="project" value="TreeGrafter"/>
</dbReference>
<dbReference type="Pfam" id="PF05454">
    <property type="entry name" value="DAG1"/>
    <property type="match status" value="1"/>
</dbReference>
<evidence type="ECO:0000256" key="7">
    <source>
        <dbReference type="ARBA" id="ARBA00023136"/>
    </source>
</evidence>
<dbReference type="GO" id="GO:0016011">
    <property type="term" value="C:dystroglycan complex"/>
    <property type="evidence" value="ECO:0007669"/>
    <property type="project" value="TreeGrafter"/>
</dbReference>
<keyword evidence="13" id="KW-1185">Reference proteome</keyword>
<evidence type="ECO:0000256" key="10">
    <source>
        <dbReference type="SAM" id="MobiDB-lite"/>
    </source>
</evidence>
<dbReference type="PANTHER" id="PTHR21559">
    <property type="entry name" value="DYSTROGLYCAN-RELATED"/>
    <property type="match status" value="1"/>
</dbReference>
<feature type="compositionally biased region" description="Polar residues" evidence="10">
    <location>
        <begin position="467"/>
        <end position="477"/>
    </location>
</feature>